<dbReference type="Gene3D" id="3.30.40.10">
    <property type="entry name" value="Zinc/RING finger domain, C3HC4 (zinc finger)"/>
    <property type="match status" value="1"/>
</dbReference>
<dbReference type="GO" id="GO:0045931">
    <property type="term" value="P:positive regulation of mitotic cell cycle"/>
    <property type="evidence" value="ECO:0000318"/>
    <property type="project" value="GO_Central"/>
</dbReference>
<keyword evidence="2 4" id="KW-0863">Zinc-finger</keyword>
<keyword evidence="8" id="KW-1185">Reference proteome</keyword>
<dbReference type="InterPro" id="IPR001841">
    <property type="entry name" value="Znf_RING"/>
</dbReference>
<dbReference type="InterPro" id="IPR032008">
    <property type="entry name" value="APD1-4_N"/>
</dbReference>
<dbReference type="HOGENOM" id="CLU_040868_1_0_1"/>
<dbReference type="PANTHER" id="PTHR46858">
    <property type="entry name" value="OS05G0521000 PROTEIN"/>
    <property type="match status" value="1"/>
</dbReference>
<keyword evidence="5" id="KW-0812">Transmembrane</keyword>
<name>W1NLL5_AMBTC</name>
<dbReference type="Pfam" id="PF16041">
    <property type="entry name" value="APD1-4_M"/>
    <property type="match status" value="1"/>
</dbReference>
<keyword evidence="3" id="KW-0862">Zinc</keyword>
<dbReference type="Pfam" id="PF16040">
    <property type="entry name" value="APD1-4_N"/>
    <property type="match status" value="1"/>
</dbReference>
<gene>
    <name evidence="7" type="ORF">AMTR_s00001p00273000</name>
</gene>
<evidence type="ECO:0000256" key="1">
    <source>
        <dbReference type="ARBA" id="ARBA00022723"/>
    </source>
</evidence>
<sequence length="392" mass="43527">MMGCLVSDILRCLFGLPRRRVVIGGNTVRLNIPVNSISSRTVSLGLRYGCYSDCELVLGPNSSRLVQVSSFFVERIKLRDETAQGLLFFGFSVKPHLSTEINWTLTKDLVVDPYKRQGISVWLNKGSRIVCRWKVGASGFQKDLLVVILKGDQNFRRWLRDPKNASIMESWQQALGTGKAEYTVEENASYYLEIVNLGSRSLRVSLAANISSKVYDTSKALCNCSMDNGPCSLELLFSSKRYAVVTTPTNPMGGTTTWNVELSYMARVASYCVILAIIIVVVYIVMKCFGGREEEEVVVGAENQALLNDDTKQHSILTLYGTADECSDSAAINSCQDLYDAKICVICYDNIRNSFFVPCGHCATCYTCAQRIESGESKSCPICRRTIQKVAL</sequence>
<evidence type="ECO:0000313" key="8">
    <source>
        <dbReference type="Proteomes" id="UP000017836"/>
    </source>
</evidence>
<dbReference type="InterPro" id="IPR032010">
    <property type="entry name" value="APD1-4_M"/>
</dbReference>
<dbReference type="Gramene" id="ERM96707">
    <property type="protein sequence ID" value="ERM96707"/>
    <property type="gene ID" value="AMTR_s00001p00273000"/>
</dbReference>
<evidence type="ECO:0000256" key="3">
    <source>
        <dbReference type="ARBA" id="ARBA00022833"/>
    </source>
</evidence>
<dbReference type="PANTHER" id="PTHR46858:SF6">
    <property type="entry name" value="LIGASE, PUTATIVE-RELATED"/>
    <property type="match status" value="1"/>
</dbReference>
<evidence type="ECO:0000256" key="2">
    <source>
        <dbReference type="ARBA" id="ARBA00022771"/>
    </source>
</evidence>
<dbReference type="SUPFAM" id="SSF57850">
    <property type="entry name" value="RING/U-box"/>
    <property type="match status" value="1"/>
</dbReference>
<dbReference type="GO" id="GO:0006511">
    <property type="term" value="P:ubiquitin-dependent protein catabolic process"/>
    <property type="evidence" value="ECO:0000318"/>
    <property type="project" value="GO_Central"/>
</dbReference>
<dbReference type="GO" id="GO:0061630">
    <property type="term" value="F:ubiquitin protein ligase activity"/>
    <property type="evidence" value="ECO:0000318"/>
    <property type="project" value="GO_Central"/>
</dbReference>
<dbReference type="Proteomes" id="UP000017836">
    <property type="component" value="Unassembled WGS sequence"/>
</dbReference>
<evidence type="ECO:0000259" key="6">
    <source>
        <dbReference type="PROSITE" id="PS50089"/>
    </source>
</evidence>
<dbReference type="GO" id="GO:0043066">
    <property type="term" value="P:negative regulation of apoptotic process"/>
    <property type="evidence" value="ECO:0000318"/>
    <property type="project" value="GO_Central"/>
</dbReference>
<evidence type="ECO:0000313" key="7">
    <source>
        <dbReference type="EMBL" id="ERM96707.1"/>
    </source>
</evidence>
<keyword evidence="1" id="KW-0479">Metal-binding</keyword>
<dbReference type="PROSITE" id="PS50089">
    <property type="entry name" value="ZF_RING_2"/>
    <property type="match status" value="1"/>
</dbReference>
<dbReference type="AlphaFoldDB" id="W1NLL5"/>
<dbReference type="SMART" id="SM00184">
    <property type="entry name" value="RING"/>
    <property type="match status" value="1"/>
</dbReference>
<dbReference type="OMA" id="GERKYET"/>
<feature type="transmembrane region" description="Helical" evidence="5">
    <location>
        <begin position="268"/>
        <end position="286"/>
    </location>
</feature>
<feature type="domain" description="RING-type" evidence="6">
    <location>
        <begin position="344"/>
        <end position="384"/>
    </location>
</feature>
<dbReference type="EMBL" id="KI397142">
    <property type="protein sequence ID" value="ERM96707.1"/>
    <property type="molecule type" value="Genomic_DNA"/>
</dbReference>
<proteinExistence type="predicted"/>
<dbReference type="InterPro" id="IPR013083">
    <property type="entry name" value="Znf_RING/FYVE/PHD"/>
</dbReference>
<dbReference type="GO" id="GO:0008270">
    <property type="term" value="F:zinc ion binding"/>
    <property type="evidence" value="ECO:0007669"/>
    <property type="project" value="UniProtKB-KW"/>
</dbReference>
<dbReference type="eggNOG" id="KOG4275">
    <property type="taxonomic scope" value="Eukaryota"/>
</dbReference>
<reference evidence="8" key="1">
    <citation type="journal article" date="2013" name="Science">
        <title>The Amborella genome and the evolution of flowering plants.</title>
        <authorList>
            <consortium name="Amborella Genome Project"/>
        </authorList>
    </citation>
    <scope>NUCLEOTIDE SEQUENCE [LARGE SCALE GENOMIC DNA]</scope>
</reference>
<evidence type="ECO:0000256" key="5">
    <source>
        <dbReference type="SAM" id="Phobius"/>
    </source>
</evidence>
<dbReference type="Pfam" id="PF13920">
    <property type="entry name" value="zf-C3HC4_3"/>
    <property type="match status" value="1"/>
</dbReference>
<keyword evidence="5" id="KW-0472">Membrane</keyword>
<organism evidence="7 8">
    <name type="scientific">Amborella trichopoda</name>
    <dbReference type="NCBI Taxonomy" id="13333"/>
    <lineage>
        <taxon>Eukaryota</taxon>
        <taxon>Viridiplantae</taxon>
        <taxon>Streptophyta</taxon>
        <taxon>Embryophyta</taxon>
        <taxon>Tracheophyta</taxon>
        <taxon>Spermatophyta</taxon>
        <taxon>Magnoliopsida</taxon>
        <taxon>Amborellales</taxon>
        <taxon>Amborellaceae</taxon>
        <taxon>Amborella</taxon>
    </lineage>
</organism>
<accession>W1NLL5</accession>
<evidence type="ECO:0000256" key="4">
    <source>
        <dbReference type="PROSITE-ProRule" id="PRU00175"/>
    </source>
</evidence>
<protein>
    <recommendedName>
        <fullName evidence="6">RING-type domain-containing protein</fullName>
    </recommendedName>
</protein>
<keyword evidence="5" id="KW-1133">Transmembrane helix</keyword>